<accession>A0ACC2HVJ5</accession>
<reference evidence="1" key="1">
    <citation type="submission" date="2022-11" db="EMBL/GenBank/DDBJ databases">
        <title>Genome Sequence of Boeremia exigua.</title>
        <authorList>
            <person name="Buettner E."/>
        </authorList>
    </citation>
    <scope>NUCLEOTIDE SEQUENCE</scope>
    <source>
        <strain evidence="1">CU02</strain>
    </source>
</reference>
<comment type="caution">
    <text evidence="1">The sequence shown here is derived from an EMBL/GenBank/DDBJ whole genome shotgun (WGS) entry which is preliminary data.</text>
</comment>
<dbReference type="EMBL" id="JAPHNI010001030">
    <property type="protein sequence ID" value="KAJ8106991.1"/>
    <property type="molecule type" value="Genomic_DNA"/>
</dbReference>
<name>A0ACC2HVJ5_9PLEO</name>
<evidence type="ECO:0000313" key="1">
    <source>
        <dbReference type="EMBL" id="KAJ8106991.1"/>
    </source>
</evidence>
<evidence type="ECO:0000313" key="2">
    <source>
        <dbReference type="Proteomes" id="UP001153331"/>
    </source>
</evidence>
<gene>
    <name evidence="1" type="ORF">OPT61_g9173</name>
</gene>
<proteinExistence type="predicted"/>
<protein>
    <submittedName>
        <fullName evidence="1">Uncharacterized protein</fullName>
    </submittedName>
</protein>
<keyword evidence="2" id="KW-1185">Reference proteome</keyword>
<sequence length="118" mass="12539">MRIGGFSNSRQCQQSADSGDSRPGYRNESYGKGIGGTTVPCSSGLVAPKRLPPPRSWGNSWLASRMGLRPGSGLSVVNGQPTTAALQAATGVNGLRILRWKRRELHDLRSSASPTCID</sequence>
<dbReference type="Proteomes" id="UP001153331">
    <property type="component" value="Unassembled WGS sequence"/>
</dbReference>
<organism evidence="1 2">
    <name type="scientific">Boeremia exigua</name>
    <dbReference type="NCBI Taxonomy" id="749465"/>
    <lineage>
        <taxon>Eukaryota</taxon>
        <taxon>Fungi</taxon>
        <taxon>Dikarya</taxon>
        <taxon>Ascomycota</taxon>
        <taxon>Pezizomycotina</taxon>
        <taxon>Dothideomycetes</taxon>
        <taxon>Pleosporomycetidae</taxon>
        <taxon>Pleosporales</taxon>
        <taxon>Pleosporineae</taxon>
        <taxon>Didymellaceae</taxon>
        <taxon>Boeremia</taxon>
    </lineage>
</organism>